<feature type="domain" description="Phosphoribosyltransferase" evidence="10">
    <location>
        <begin position="48"/>
        <end position="163"/>
    </location>
</feature>
<evidence type="ECO:0000256" key="6">
    <source>
        <dbReference type="ARBA" id="ARBA00022676"/>
    </source>
</evidence>
<dbReference type="InterPro" id="IPR000836">
    <property type="entry name" value="PRTase_dom"/>
</dbReference>
<dbReference type="PANTHER" id="PTHR46683:SF1">
    <property type="entry name" value="OROTATE PHOSPHORIBOSYLTRANSFERASE 1-RELATED"/>
    <property type="match status" value="1"/>
</dbReference>
<keyword evidence="12" id="KW-1185">Reference proteome</keyword>
<evidence type="ECO:0000256" key="8">
    <source>
        <dbReference type="ARBA" id="ARBA00022975"/>
    </source>
</evidence>
<evidence type="ECO:0000256" key="7">
    <source>
        <dbReference type="ARBA" id="ARBA00022679"/>
    </source>
</evidence>
<dbReference type="HAMAP" id="MF_01208">
    <property type="entry name" value="PyrE"/>
    <property type="match status" value="1"/>
</dbReference>
<sequence length="220" mass="23831">MTSLQTYQTELIDNALSAGALKFGSFTLKSGRISPYFFNAGLLCSGQLLSAIATAYASTIAGADFQFDIIFGPAYKGIAFAAVTALVLHREHERQVAYAYDRKEAKDHGEGGVMVGADVRGKRVLILDDVMTAGTAVRGSIDLIRRQGGQVVGVVMALDREEVGPSGNSTVKEVEELLGGTGTVLSILRMRDLIEWLDKTGRSDDVLRMKSYWDQYGVKK</sequence>
<gene>
    <name evidence="11" type="ORF">BD410DRAFT_789147</name>
</gene>
<dbReference type="AlphaFoldDB" id="A0A4Y7Q335"/>
<evidence type="ECO:0000256" key="1">
    <source>
        <dbReference type="ARBA" id="ARBA00003769"/>
    </source>
</evidence>
<evidence type="ECO:0000256" key="5">
    <source>
        <dbReference type="ARBA" id="ARBA00011971"/>
    </source>
</evidence>
<keyword evidence="9" id="KW-1133">Transmembrane helix</keyword>
<feature type="transmembrane region" description="Helical" evidence="9">
    <location>
        <begin position="36"/>
        <end position="57"/>
    </location>
</feature>
<accession>A0A4Y7Q335</accession>
<dbReference type="Gene3D" id="3.40.50.2020">
    <property type="match status" value="1"/>
</dbReference>
<keyword evidence="7 11" id="KW-0808">Transferase</keyword>
<evidence type="ECO:0000313" key="11">
    <source>
        <dbReference type="EMBL" id="TDL22064.1"/>
    </source>
</evidence>
<feature type="transmembrane region" description="Helical" evidence="9">
    <location>
        <begin position="69"/>
        <end position="88"/>
    </location>
</feature>
<keyword evidence="9" id="KW-0812">Transmembrane</keyword>
<dbReference type="EMBL" id="ML170177">
    <property type="protein sequence ID" value="TDL22064.1"/>
    <property type="molecule type" value="Genomic_DNA"/>
</dbReference>
<dbReference type="SUPFAM" id="SSF53271">
    <property type="entry name" value="PRTase-like"/>
    <property type="match status" value="1"/>
</dbReference>
<dbReference type="GO" id="GO:0004588">
    <property type="term" value="F:orotate phosphoribosyltransferase activity"/>
    <property type="evidence" value="ECO:0007669"/>
    <property type="project" value="UniProtKB-EC"/>
</dbReference>
<dbReference type="GO" id="GO:0005737">
    <property type="term" value="C:cytoplasm"/>
    <property type="evidence" value="ECO:0007669"/>
    <property type="project" value="TreeGrafter"/>
</dbReference>
<evidence type="ECO:0000256" key="2">
    <source>
        <dbReference type="ARBA" id="ARBA00004889"/>
    </source>
</evidence>
<dbReference type="EC" id="2.4.2.10" evidence="5"/>
<dbReference type="Proteomes" id="UP000294933">
    <property type="component" value="Unassembled WGS sequence"/>
</dbReference>
<evidence type="ECO:0000256" key="4">
    <source>
        <dbReference type="ARBA" id="ARBA00011738"/>
    </source>
</evidence>
<dbReference type="PANTHER" id="PTHR46683">
    <property type="entry name" value="OROTATE PHOSPHORIBOSYLTRANSFERASE 1-RELATED"/>
    <property type="match status" value="1"/>
</dbReference>
<name>A0A4Y7Q335_9AGAM</name>
<dbReference type="OrthoDB" id="5553476at2759"/>
<protein>
    <recommendedName>
        <fullName evidence="5">orotate phosphoribosyltransferase</fullName>
        <ecNumber evidence="5">2.4.2.10</ecNumber>
    </recommendedName>
</protein>
<organism evidence="11 12">
    <name type="scientific">Rickenella mellea</name>
    <dbReference type="NCBI Taxonomy" id="50990"/>
    <lineage>
        <taxon>Eukaryota</taxon>
        <taxon>Fungi</taxon>
        <taxon>Dikarya</taxon>
        <taxon>Basidiomycota</taxon>
        <taxon>Agaricomycotina</taxon>
        <taxon>Agaricomycetes</taxon>
        <taxon>Hymenochaetales</taxon>
        <taxon>Rickenellaceae</taxon>
        <taxon>Rickenella</taxon>
    </lineage>
</organism>
<comment type="subunit">
    <text evidence="4">Homodimer.</text>
</comment>
<keyword evidence="9" id="KW-0472">Membrane</keyword>
<dbReference type="InterPro" id="IPR004467">
    <property type="entry name" value="Or_phspho_trans_dom"/>
</dbReference>
<comment type="pathway">
    <text evidence="2">Pyrimidine metabolism; UMP biosynthesis via de novo pathway; UMP from orotate: step 1/2.</text>
</comment>
<evidence type="ECO:0000313" key="12">
    <source>
        <dbReference type="Proteomes" id="UP000294933"/>
    </source>
</evidence>
<keyword evidence="6 11" id="KW-0328">Glycosyltransferase</keyword>
<evidence type="ECO:0000259" key="10">
    <source>
        <dbReference type="Pfam" id="PF00156"/>
    </source>
</evidence>
<dbReference type="NCBIfam" id="TIGR00336">
    <property type="entry name" value="pyrE"/>
    <property type="match status" value="1"/>
</dbReference>
<dbReference type="GO" id="GO:0006207">
    <property type="term" value="P:'de novo' pyrimidine nucleobase biosynthetic process"/>
    <property type="evidence" value="ECO:0007669"/>
    <property type="project" value="TreeGrafter"/>
</dbReference>
<dbReference type="GO" id="GO:0046132">
    <property type="term" value="P:pyrimidine ribonucleoside biosynthetic process"/>
    <property type="evidence" value="ECO:0007669"/>
    <property type="project" value="TreeGrafter"/>
</dbReference>
<dbReference type="FunFam" id="3.40.50.2020:FF:000008">
    <property type="entry name" value="Orotate phosphoribosyltransferase"/>
    <property type="match status" value="1"/>
</dbReference>
<evidence type="ECO:0000256" key="3">
    <source>
        <dbReference type="ARBA" id="ARBA00006340"/>
    </source>
</evidence>
<dbReference type="InterPro" id="IPR023031">
    <property type="entry name" value="OPRT"/>
</dbReference>
<dbReference type="GO" id="GO:0044205">
    <property type="term" value="P:'de novo' UMP biosynthetic process"/>
    <property type="evidence" value="ECO:0007669"/>
    <property type="project" value="UniProtKB-UniPathway"/>
</dbReference>
<keyword evidence="8" id="KW-0665">Pyrimidine biosynthesis</keyword>
<comment type="function">
    <text evidence="1">Catalyzes the transfer of a ribosyl phosphate group from 5-phosphoribose 1-diphosphate to orotate, leading to the formation of orotidine monophosphate (OMP).</text>
</comment>
<comment type="similarity">
    <text evidence="3">Belongs to the purine/pyrimidine phosphoribosyltransferase family. PyrE subfamily.</text>
</comment>
<reference evidence="11 12" key="1">
    <citation type="submission" date="2018-06" db="EMBL/GenBank/DDBJ databases">
        <title>A transcriptomic atlas of mushroom development highlights an independent origin of complex multicellularity.</title>
        <authorList>
            <consortium name="DOE Joint Genome Institute"/>
            <person name="Krizsan K."/>
            <person name="Almasi E."/>
            <person name="Merenyi Z."/>
            <person name="Sahu N."/>
            <person name="Viragh M."/>
            <person name="Koszo T."/>
            <person name="Mondo S."/>
            <person name="Kiss B."/>
            <person name="Balint B."/>
            <person name="Kues U."/>
            <person name="Barry K."/>
            <person name="Hegedus J.C."/>
            <person name="Henrissat B."/>
            <person name="Johnson J."/>
            <person name="Lipzen A."/>
            <person name="Ohm R."/>
            <person name="Nagy I."/>
            <person name="Pangilinan J."/>
            <person name="Yan J."/>
            <person name="Xiong Y."/>
            <person name="Grigoriev I.V."/>
            <person name="Hibbett D.S."/>
            <person name="Nagy L.G."/>
        </authorList>
    </citation>
    <scope>NUCLEOTIDE SEQUENCE [LARGE SCALE GENOMIC DNA]</scope>
    <source>
        <strain evidence="11 12">SZMC22713</strain>
    </source>
</reference>
<dbReference type="UniPathway" id="UPA00070">
    <property type="reaction ID" value="UER00119"/>
</dbReference>
<evidence type="ECO:0000256" key="9">
    <source>
        <dbReference type="SAM" id="Phobius"/>
    </source>
</evidence>
<dbReference type="Pfam" id="PF00156">
    <property type="entry name" value="Pribosyltran"/>
    <property type="match status" value="1"/>
</dbReference>
<dbReference type="STRING" id="50990.A0A4Y7Q335"/>
<dbReference type="CDD" id="cd06223">
    <property type="entry name" value="PRTases_typeI"/>
    <property type="match status" value="1"/>
</dbReference>
<proteinExistence type="inferred from homology"/>
<dbReference type="VEuPathDB" id="FungiDB:BD410DRAFT_789147"/>
<dbReference type="InterPro" id="IPR029057">
    <property type="entry name" value="PRTase-like"/>
</dbReference>